<organism evidence="3">
    <name type="scientific">Lamprotornis superbus</name>
    <dbReference type="NCBI Taxonomy" id="245042"/>
    <lineage>
        <taxon>Eukaryota</taxon>
        <taxon>Metazoa</taxon>
        <taxon>Chordata</taxon>
        <taxon>Craniata</taxon>
        <taxon>Vertebrata</taxon>
        <taxon>Euteleostomi</taxon>
        <taxon>Archelosauria</taxon>
        <taxon>Archosauria</taxon>
        <taxon>Dinosauria</taxon>
        <taxon>Saurischia</taxon>
        <taxon>Theropoda</taxon>
        <taxon>Coelurosauria</taxon>
        <taxon>Aves</taxon>
        <taxon>Neognathae</taxon>
        <taxon>Neoaves</taxon>
        <taxon>Telluraves</taxon>
        <taxon>Australaves</taxon>
        <taxon>Passeriformes</taxon>
        <taxon>Sturnidae</taxon>
        <taxon>Lamprotornis</taxon>
    </lineage>
</organism>
<sequence length="936" mass="103503">MHNYPDGRTYFKFLPVRPEARRCQVHQEDWSSNTGIGIQFRYQDQGRDGVSQSIHSVMIDAGFMQKYALKSWSIIRAILLYVIRSPDATILPLLLQSVCGTDSGRDILKYVVSGDTRGSGRLSLLGHTTCELGAEGARSYQGQAKAGMRRFKGSFFLLPSLEQESQTQDYFIGEGGRMSSSFLVVSAVAALQKGNKRKYNKVQQTTCNDQPLSPRGFKDVGHFSYLSFITGVSTPAVKLKSFTVYNTQERLRPVKPQVLGGDTVHLFLLTSDCVQIAPFRCGMNGPAADITLPIIENVTFFQQQTMMAHIPASNITPNTPQSHYTGIKLKNNVAQHQEELQVIASKTFGGYGKATGEGFSTGTAVHKCSRDHKATRDNSATFSLYFLVVLGAAHQVGEGPEEEEICQLIFYIKEVWVAYPCNEGRYAFLTVLTLAVVQVVDQIDTLTCDLQLEDEMTDSSKTDTLNSSSSSTTASSLEKVKVRGSAPLIKPPAHPSAILTVLRKPNPPPPPPRLTPVKCDEPARLPPLANPLKTNGTLLRNGGLPAGPGRLPNGDMCCIAGASLEKVVMQPLVHRAEKERCAQPGARERVRFSEKVQYHGYCPDCDVRYNIKNREVHLHGESARAAGKLPHQCPPLPPPPPPLPPFLLENGGLGISPSNSFPPPRPATVPPQTAPKPQKTILRKSTTTTSLMNMLALPNWTLYSVDVHWYIKLSKKCQMSVHQLCAILFVVILKQTGSTHLGAVILTWSFSPTSQTELAENIRYSILLKIFQACSISRKHDPSCVCSPTPEAGFSQAAEEMNEIPSYPLTIFINLNHSTPSGLKEYLYLEAHKSSRSIIKIKINSNPEVKLKDVPNKCMRHSCINVYLGIKDKNNEGTKEQTFLIWFRAPFAIMDYMHEGKTYIQGKPCELPREVDYHWEKPPVSEKISGAESLLQ</sequence>
<dbReference type="EMBL" id="JADDUC020000004">
    <property type="protein sequence ID" value="KAI1239757.1"/>
    <property type="molecule type" value="Genomic_DNA"/>
</dbReference>
<feature type="compositionally biased region" description="Pro residues" evidence="2">
    <location>
        <begin position="660"/>
        <end position="674"/>
    </location>
</feature>
<dbReference type="GO" id="GO:0045793">
    <property type="term" value="P:positive regulation of cell size"/>
    <property type="evidence" value="ECO:0007669"/>
    <property type="project" value="TreeGrafter"/>
</dbReference>
<feature type="region of interest" description="Disordered" evidence="2">
    <location>
        <begin position="457"/>
        <end position="479"/>
    </location>
</feature>
<reference evidence="3" key="1">
    <citation type="submission" date="2020-10" db="EMBL/GenBank/DDBJ databases">
        <title>Feather gene expression reveals the developmental basis of iridescence in African starlings.</title>
        <authorList>
            <person name="Rubenstein D.R."/>
        </authorList>
    </citation>
    <scope>NUCLEOTIDE SEQUENCE</scope>
    <source>
        <strain evidence="3">SS15</strain>
        <tissue evidence="3">Liver</tissue>
    </source>
</reference>
<dbReference type="Proteomes" id="UP000618051">
    <property type="component" value="Unassembled WGS sequence"/>
</dbReference>
<proteinExistence type="predicted"/>
<name>A0A835NU37_9PASS</name>
<feature type="compositionally biased region" description="Low complexity" evidence="2">
    <location>
        <begin position="462"/>
        <end position="476"/>
    </location>
</feature>
<evidence type="ECO:0000313" key="4">
    <source>
        <dbReference type="EMBL" id="KAI1239757.1"/>
    </source>
</evidence>
<evidence type="ECO:0000256" key="1">
    <source>
        <dbReference type="ARBA" id="ARBA00023054"/>
    </source>
</evidence>
<comment type="caution">
    <text evidence="3">The sequence shown here is derived from an EMBL/GenBank/DDBJ whole genome shotgun (WGS) entry which is preliminary data.</text>
</comment>
<evidence type="ECO:0000256" key="2">
    <source>
        <dbReference type="SAM" id="MobiDB-lite"/>
    </source>
</evidence>
<gene>
    <name evidence="4" type="ORF">IHE44_0011189</name>
    <name evidence="3" type="ORF">IHE44_010258</name>
</gene>
<keyword evidence="1" id="KW-0175">Coiled coil</keyword>
<feature type="region of interest" description="Disordered" evidence="2">
    <location>
        <begin position="657"/>
        <end position="677"/>
    </location>
</feature>
<dbReference type="GO" id="GO:0045727">
    <property type="term" value="P:positive regulation of translation"/>
    <property type="evidence" value="ECO:0007669"/>
    <property type="project" value="TreeGrafter"/>
</dbReference>
<dbReference type="Pfam" id="PF15252">
    <property type="entry name" value="DUF4589"/>
    <property type="match status" value="1"/>
</dbReference>
<protein>
    <submittedName>
        <fullName evidence="3">Uncharacterized protein</fullName>
    </submittedName>
</protein>
<reference evidence="4" key="3">
    <citation type="submission" date="2022-01" db="EMBL/GenBank/DDBJ databases">
        <authorList>
            <person name="Rubenstein D.R."/>
        </authorList>
    </citation>
    <scope>NUCLEOTIDE SEQUENCE</scope>
    <source>
        <strain evidence="4">SS15</strain>
        <tissue evidence="4">Liver</tissue>
    </source>
</reference>
<reference evidence="4 5" key="2">
    <citation type="journal article" date="2021" name="J. Hered.">
        <title>Feather Gene Expression Elucidates the Developmental Basis of Plumage Iridescence in African Starlings.</title>
        <authorList>
            <person name="Rubenstein D.R."/>
            <person name="Corvelo A."/>
            <person name="MacManes M.D."/>
            <person name="Maia R."/>
            <person name="Narzisi G."/>
            <person name="Rousaki A."/>
            <person name="Vandenabeele P."/>
            <person name="Shawkey M.D."/>
            <person name="Solomon J."/>
        </authorList>
    </citation>
    <scope>NUCLEOTIDE SEQUENCE [LARGE SCALE GENOMIC DNA]</scope>
    <source>
        <strain evidence="4">SS15</strain>
    </source>
</reference>
<dbReference type="OrthoDB" id="10019788at2759"/>
<dbReference type="PANTHER" id="PTHR15917:SF0">
    <property type="entry name" value="PROTEIN LARGEN"/>
    <property type="match status" value="1"/>
</dbReference>
<keyword evidence="5" id="KW-1185">Reference proteome</keyword>
<evidence type="ECO:0000313" key="3">
    <source>
        <dbReference type="EMBL" id="KAG0121854.1"/>
    </source>
</evidence>
<evidence type="ECO:0000313" key="5">
    <source>
        <dbReference type="Proteomes" id="UP000618051"/>
    </source>
</evidence>
<dbReference type="InterPro" id="IPR027997">
    <property type="entry name" value="Largen/INSYN1"/>
</dbReference>
<dbReference type="PANTHER" id="PTHR15917">
    <property type="match status" value="1"/>
</dbReference>
<accession>A0A835NU37</accession>
<dbReference type="EMBL" id="JADDUC010000043">
    <property type="protein sequence ID" value="KAG0121854.1"/>
    <property type="molecule type" value="Genomic_DNA"/>
</dbReference>
<dbReference type="AlphaFoldDB" id="A0A835NU37"/>